<dbReference type="KEGG" id="dej:AWY79_05290"/>
<evidence type="ECO:0000313" key="1">
    <source>
        <dbReference type="EMBL" id="AMK12923.1"/>
    </source>
</evidence>
<dbReference type="OrthoDB" id="5459869at2"/>
<evidence type="ECO:0000313" key="2">
    <source>
        <dbReference type="EMBL" id="TDT89022.1"/>
    </source>
</evidence>
<accession>A0A126QS76</accession>
<protein>
    <submittedName>
        <fullName evidence="2">Uncharacterized protein</fullName>
    </submittedName>
</protein>
<dbReference type="EMBL" id="SOBK01000004">
    <property type="protein sequence ID" value="TDT89022.1"/>
    <property type="molecule type" value="Genomic_DNA"/>
</dbReference>
<name>A0A126QS76_9BACT</name>
<dbReference type="EMBL" id="CP014206">
    <property type="protein sequence ID" value="AMK12923.1"/>
    <property type="molecule type" value="Genomic_DNA"/>
</dbReference>
<dbReference type="Proteomes" id="UP000295506">
    <property type="component" value="Unassembled WGS sequence"/>
</dbReference>
<gene>
    <name evidence="1" type="ORF">AWY79_05290</name>
    <name evidence="2" type="ORF">EDC59_10415</name>
</gene>
<keyword evidence="3" id="KW-1185">Reference proteome</keyword>
<organism evidence="2 4">
    <name type="scientific">Pseudodesulfovibrio indicus</name>
    <dbReference type="NCBI Taxonomy" id="1716143"/>
    <lineage>
        <taxon>Bacteria</taxon>
        <taxon>Pseudomonadati</taxon>
        <taxon>Thermodesulfobacteriota</taxon>
        <taxon>Desulfovibrionia</taxon>
        <taxon>Desulfovibrionales</taxon>
        <taxon>Desulfovibrionaceae</taxon>
    </lineage>
</organism>
<dbReference type="Proteomes" id="UP000055611">
    <property type="component" value="Chromosome"/>
</dbReference>
<reference evidence="1 3" key="1">
    <citation type="journal article" date="2016" name="Front. Microbiol.">
        <title>Genome Sequence of the Piezophilic, Mesophilic Sulfate-Reducing Bacterium Desulfovibrio indicus J2T.</title>
        <authorList>
            <person name="Cao J."/>
            <person name="Maignien L."/>
            <person name="Shao Z."/>
            <person name="Alain K."/>
            <person name="Jebbar M."/>
        </authorList>
    </citation>
    <scope>NUCLEOTIDE SEQUENCE [LARGE SCALE GENOMIC DNA]</scope>
    <source>
        <strain evidence="1 3">J2</strain>
    </source>
</reference>
<evidence type="ECO:0000313" key="4">
    <source>
        <dbReference type="Proteomes" id="UP000295506"/>
    </source>
</evidence>
<dbReference type="RefSeq" id="WP_066807007.1">
    <property type="nucleotide sequence ID" value="NZ_CAUVXY020000008.1"/>
</dbReference>
<reference evidence="2 4" key="2">
    <citation type="submission" date="2019-03" db="EMBL/GenBank/DDBJ databases">
        <title>Genomic Encyclopedia of Type Strains, Phase IV (KMG-IV): sequencing the most valuable type-strain genomes for metagenomic binning, comparative biology and taxonomic classification.</title>
        <authorList>
            <person name="Goeker M."/>
        </authorList>
    </citation>
    <scope>NUCLEOTIDE SEQUENCE [LARGE SCALE GENOMIC DNA]</scope>
    <source>
        <strain evidence="2 4">DSM 101483</strain>
    </source>
</reference>
<evidence type="ECO:0000313" key="3">
    <source>
        <dbReference type="Proteomes" id="UP000055611"/>
    </source>
</evidence>
<dbReference type="AlphaFoldDB" id="A0A126QS76"/>
<sequence length="73" mass="8309">MPAVQDDEWVVAESYPVKEMETNGVTPDWVAGKWYDVAEDMALIPENNVRLIIENGVCRVEVSTYLMECVRGF</sequence>
<proteinExistence type="predicted"/>